<evidence type="ECO:0000313" key="2">
    <source>
        <dbReference type="EMBL" id="OAQ38740.1"/>
    </source>
</evidence>
<proteinExistence type="predicted"/>
<protein>
    <submittedName>
        <fullName evidence="2">Uncharacterized protein</fullName>
    </submittedName>
</protein>
<keyword evidence="3" id="KW-1185">Reference proteome</keyword>
<reference evidence="2 3" key="1">
    <citation type="submission" date="2016-04" db="EMBL/GenBank/DDBJ databases">
        <authorList>
            <person name="Evans L.H."/>
            <person name="Alamgir A."/>
            <person name="Owens N."/>
            <person name="Weber N.D."/>
            <person name="Virtaneva K."/>
            <person name="Barbian K."/>
            <person name="Babar A."/>
            <person name="Rosenke K."/>
        </authorList>
    </citation>
    <scope>NUCLEOTIDE SEQUENCE [LARGE SCALE GENOMIC DNA]</scope>
    <source>
        <strain evidence="2 3">CCM 8644</strain>
    </source>
</reference>
<feature type="transmembrane region" description="Helical" evidence="1">
    <location>
        <begin position="12"/>
        <end position="31"/>
    </location>
</feature>
<dbReference type="OrthoDB" id="952668at2"/>
<sequence>MAEIKIEKKSPIWPWILIGLIILAIIIYFFVFKDKNNSQVVANNADSTMVDSTNSTMNIDADAVTSYINFINEDRGTMTLSHEYSHEALTKLANATEAMSTKTGVDVKVNLDEVKQLSADITQNPDATNHADMIKKAAGIIASALGTIQKSKFPDLSSDCDDLMKNANEVDGNDLALDQESTIKSFYKDASDVLEKMNKM</sequence>
<name>A0A179DDG0_9SPHI</name>
<dbReference type="RefSeq" id="WP_068822893.1">
    <property type="nucleotide sequence ID" value="NZ_LWHJ01000029.1"/>
</dbReference>
<reference evidence="2 3" key="2">
    <citation type="submission" date="2016-06" db="EMBL/GenBank/DDBJ databases">
        <title>Pedobacter psychrophilus sp. nov., isolated from Antarctic fragmentary rock.</title>
        <authorList>
            <person name="Svec P."/>
        </authorList>
    </citation>
    <scope>NUCLEOTIDE SEQUENCE [LARGE SCALE GENOMIC DNA]</scope>
    <source>
        <strain evidence="2 3">CCM 8644</strain>
    </source>
</reference>
<evidence type="ECO:0000313" key="3">
    <source>
        <dbReference type="Proteomes" id="UP000078459"/>
    </source>
</evidence>
<dbReference type="EMBL" id="LWHJ01000029">
    <property type="protein sequence ID" value="OAQ38740.1"/>
    <property type="molecule type" value="Genomic_DNA"/>
</dbReference>
<evidence type="ECO:0000256" key="1">
    <source>
        <dbReference type="SAM" id="Phobius"/>
    </source>
</evidence>
<keyword evidence="1" id="KW-0812">Transmembrane</keyword>
<organism evidence="2 3">
    <name type="scientific">Pedobacter psychrophilus</name>
    <dbReference type="NCBI Taxonomy" id="1826909"/>
    <lineage>
        <taxon>Bacteria</taxon>
        <taxon>Pseudomonadati</taxon>
        <taxon>Bacteroidota</taxon>
        <taxon>Sphingobacteriia</taxon>
        <taxon>Sphingobacteriales</taxon>
        <taxon>Sphingobacteriaceae</taxon>
        <taxon>Pedobacter</taxon>
    </lineage>
</organism>
<accession>A0A179DDG0</accession>
<dbReference type="AlphaFoldDB" id="A0A179DDG0"/>
<keyword evidence="1" id="KW-0472">Membrane</keyword>
<keyword evidence="1" id="KW-1133">Transmembrane helix</keyword>
<comment type="caution">
    <text evidence="2">The sequence shown here is derived from an EMBL/GenBank/DDBJ whole genome shotgun (WGS) entry which is preliminary data.</text>
</comment>
<gene>
    <name evidence="2" type="ORF">A5893_11865</name>
</gene>
<dbReference type="Proteomes" id="UP000078459">
    <property type="component" value="Unassembled WGS sequence"/>
</dbReference>